<accession>A0A1Q2L143</accession>
<dbReference type="OrthoDB" id="1432909at2"/>
<protein>
    <recommendedName>
        <fullName evidence="3">CMP/dCMP-type deaminase domain-containing protein</fullName>
    </recommendedName>
</protein>
<dbReference type="Gene3D" id="3.40.140.10">
    <property type="entry name" value="Cytidine Deaminase, domain 2"/>
    <property type="match status" value="1"/>
</dbReference>
<gene>
    <name evidence="1" type="ORF">B0X71_13935</name>
</gene>
<name>A0A1Q2L143_9BACL</name>
<evidence type="ECO:0000313" key="1">
    <source>
        <dbReference type="EMBL" id="AQQ54094.1"/>
    </source>
</evidence>
<dbReference type="InterPro" id="IPR032721">
    <property type="entry name" value="Toxin-deaminase"/>
</dbReference>
<dbReference type="EMBL" id="CP019640">
    <property type="protein sequence ID" value="AQQ54094.1"/>
    <property type="molecule type" value="Genomic_DNA"/>
</dbReference>
<dbReference type="RefSeq" id="WP_077589986.1">
    <property type="nucleotide sequence ID" value="NZ_CP019640.1"/>
</dbReference>
<dbReference type="Pfam" id="PF14424">
    <property type="entry name" value="Toxin-deaminase"/>
    <property type="match status" value="1"/>
</dbReference>
<evidence type="ECO:0000313" key="2">
    <source>
        <dbReference type="Proteomes" id="UP000188184"/>
    </source>
</evidence>
<organism evidence="1 2">
    <name type="scientific">Planococcus lenghuensis</name>
    <dbReference type="NCBI Taxonomy" id="2213202"/>
    <lineage>
        <taxon>Bacteria</taxon>
        <taxon>Bacillati</taxon>
        <taxon>Bacillota</taxon>
        <taxon>Bacilli</taxon>
        <taxon>Bacillales</taxon>
        <taxon>Caryophanaceae</taxon>
        <taxon>Planococcus</taxon>
    </lineage>
</organism>
<sequence length="200" mass="23986">MSKYSLIKIDRKRPSDFYKEYEENYKRLLESILERNPGITQDYFNTLAKSPNIGYLVFTGKVSGREQRVELFAHSQIQSERNKNISPELHEYLLQSYSVQVDEPNYQDGYVNSTNDELYFRDSLKMKDVWYRDVDSESKLVENFFRRYRNEEIQGEIQLFTTFSPCLSCNNKLLNFIKEHDDISIEVSYLRVYNGFKRRK</sequence>
<proteinExistence type="predicted"/>
<dbReference type="Proteomes" id="UP000188184">
    <property type="component" value="Chromosome"/>
</dbReference>
<dbReference type="KEGG" id="pmar:B0X71_13935"/>
<evidence type="ECO:0008006" key="3">
    <source>
        <dbReference type="Google" id="ProtNLM"/>
    </source>
</evidence>
<dbReference type="AlphaFoldDB" id="A0A1Q2L143"/>
<reference evidence="1 2" key="1">
    <citation type="submission" date="2017-02" db="EMBL/GenBank/DDBJ databases">
        <title>The complete genomic sequence of a novel cold adapted crude oil-degrading bacterium Planococcus qaidamina Y42.</title>
        <authorList>
            <person name="Yang R."/>
        </authorList>
    </citation>
    <scope>NUCLEOTIDE SEQUENCE [LARGE SCALE GENOMIC DNA]</scope>
    <source>
        <strain evidence="1 2">Y42</strain>
    </source>
</reference>
<keyword evidence="2" id="KW-1185">Reference proteome</keyword>